<proteinExistence type="predicted"/>
<keyword evidence="1" id="KW-0805">Transcription regulation</keyword>
<evidence type="ECO:0000256" key="4">
    <source>
        <dbReference type="ARBA" id="ARBA00023242"/>
    </source>
</evidence>
<evidence type="ECO:0000256" key="3">
    <source>
        <dbReference type="ARBA" id="ARBA00023163"/>
    </source>
</evidence>
<keyword evidence="4" id="KW-0539">Nucleus</keyword>
<dbReference type="EMBL" id="JADCNM010000012">
    <property type="protein sequence ID" value="KAG0459477.1"/>
    <property type="molecule type" value="Genomic_DNA"/>
</dbReference>
<evidence type="ECO:0000313" key="7">
    <source>
        <dbReference type="EMBL" id="KAG0457729.1"/>
    </source>
</evidence>
<dbReference type="EMBL" id="JADCNL010000012">
    <property type="protein sequence ID" value="KAG0457729.1"/>
    <property type="molecule type" value="Genomic_DNA"/>
</dbReference>
<dbReference type="GO" id="GO:0005634">
    <property type="term" value="C:nucleus"/>
    <property type="evidence" value="ECO:0007669"/>
    <property type="project" value="UniProtKB-ARBA"/>
</dbReference>
<evidence type="ECO:0000313" key="10">
    <source>
        <dbReference type="Proteomes" id="UP000639772"/>
    </source>
</evidence>
<keyword evidence="3" id="KW-0804">Transcription</keyword>
<dbReference type="Pfam" id="PF02365">
    <property type="entry name" value="NAM"/>
    <property type="match status" value="1"/>
</dbReference>
<dbReference type="Proteomes" id="UP000636800">
    <property type="component" value="Chromosome 12"/>
</dbReference>
<protein>
    <recommendedName>
        <fullName evidence="6">NAC domain-containing protein</fullName>
    </recommendedName>
</protein>
<dbReference type="SUPFAM" id="SSF101941">
    <property type="entry name" value="NAC domain"/>
    <property type="match status" value="1"/>
</dbReference>
<accession>A0A835PQG7</accession>
<dbReference type="FunFam" id="2.170.150.80:FF:000006">
    <property type="entry name" value="NAC domain-containing protein 100-like"/>
    <property type="match status" value="1"/>
</dbReference>
<comment type="caution">
    <text evidence="7">The sequence shown here is derived from an EMBL/GenBank/DDBJ whole genome shotgun (WGS) entry which is preliminary data.</text>
</comment>
<sequence length="299" mass="34347">MDEPLCLPPGFRFHPTDDEIITHYLLEKVANSRFSAVAIGEANLNESEPWDLPRKAKMGEKEWFFFAHKDKKYPTGFRTNRATPTGYWKATGKDKEIFGRNGNLVGMKKTLVFHTGRAPKGMKTNWVMQEYRLEGTSNYFFNLNNTTKDEWAVCKVYHKKEPNLSTTHGGPERNSTSFMDDLLVDTHPFPPLSFSPHNDNTRNKANETQEVENEPSRARLLACPETMRSASSTSKEDPFSFRYYGNTEQSSNSIIGGSWETGVYTERDRKEMGNSHAYDDELLGFDSVWKCLFEHHNEC</sequence>
<dbReference type="InterPro" id="IPR036093">
    <property type="entry name" value="NAC_dom_sf"/>
</dbReference>
<dbReference type="PANTHER" id="PTHR31744">
    <property type="entry name" value="PROTEIN CUP-SHAPED COTYLEDON 2-RELATED"/>
    <property type="match status" value="1"/>
</dbReference>
<dbReference type="Gene3D" id="2.170.150.80">
    <property type="entry name" value="NAC domain"/>
    <property type="match status" value="1"/>
</dbReference>
<keyword evidence="2" id="KW-0238">DNA-binding</keyword>
<evidence type="ECO:0000256" key="5">
    <source>
        <dbReference type="SAM" id="MobiDB-lite"/>
    </source>
</evidence>
<organism evidence="7 9">
    <name type="scientific">Vanilla planifolia</name>
    <name type="common">Vanilla</name>
    <dbReference type="NCBI Taxonomy" id="51239"/>
    <lineage>
        <taxon>Eukaryota</taxon>
        <taxon>Viridiplantae</taxon>
        <taxon>Streptophyta</taxon>
        <taxon>Embryophyta</taxon>
        <taxon>Tracheophyta</taxon>
        <taxon>Spermatophyta</taxon>
        <taxon>Magnoliopsida</taxon>
        <taxon>Liliopsida</taxon>
        <taxon>Asparagales</taxon>
        <taxon>Orchidaceae</taxon>
        <taxon>Vanilloideae</taxon>
        <taxon>Vanilleae</taxon>
        <taxon>Vanilla</taxon>
    </lineage>
</organism>
<keyword evidence="9" id="KW-1185">Reference proteome</keyword>
<feature type="region of interest" description="Disordered" evidence="5">
    <location>
        <begin position="191"/>
        <end position="217"/>
    </location>
</feature>
<reference evidence="9 10" key="1">
    <citation type="journal article" date="2020" name="Nat. Food">
        <title>A phased Vanilla planifolia genome enables genetic improvement of flavour and production.</title>
        <authorList>
            <person name="Hasing T."/>
            <person name="Tang H."/>
            <person name="Brym M."/>
            <person name="Khazi F."/>
            <person name="Huang T."/>
            <person name="Chambers A.H."/>
        </authorList>
    </citation>
    <scope>NUCLEOTIDE SEQUENCE [LARGE SCALE GENOMIC DNA]</scope>
    <source>
        <tissue evidence="7">Leaf</tissue>
    </source>
</reference>
<evidence type="ECO:0000259" key="6">
    <source>
        <dbReference type="PROSITE" id="PS51005"/>
    </source>
</evidence>
<evidence type="ECO:0000256" key="1">
    <source>
        <dbReference type="ARBA" id="ARBA00023015"/>
    </source>
</evidence>
<dbReference type="InterPro" id="IPR003441">
    <property type="entry name" value="NAC-dom"/>
</dbReference>
<dbReference type="PROSITE" id="PS51005">
    <property type="entry name" value="NAC"/>
    <property type="match status" value="1"/>
</dbReference>
<dbReference type="PANTHER" id="PTHR31744:SF92">
    <property type="entry name" value="NAC DOMAIN-CONTAINING PROTEIN 87"/>
    <property type="match status" value="1"/>
</dbReference>
<dbReference type="GO" id="GO:0006355">
    <property type="term" value="P:regulation of DNA-templated transcription"/>
    <property type="evidence" value="ECO:0007669"/>
    <property type="project" value="InterPro"/>
</dbReference>
<evidence type="ECO:0000313" key="9">
    <source>
        <dbReference type="Proteomes" id="UP000636800"/>
    </source>
</evidence>
<name>A0A835PQG7_VANPL</name>
<gene>
    <name evidence="8" type="ORF">HPP92_022605</name>
    <name evidence="7" type="ORF">HPP92_022886</name>
</gene>
<evidence type="ECO:0000256" key="2">
    <source>
        <dbReference type="ARBA" id="ARBA00023125"/>
    </source>
</evidence>
<dbReference type="AlphaFoldDB" id="A0A835PQG7"/>
<evidence type="ECO:0000313" key="8">
    <source>
        <dbReference type="EMBL" id="KAG0459477.1"/>
    </source>
</evidence>
<dbReference type="OrthoDB" id="1424968at2759"/>
<feature type="domain" description="NAC" evidence="6">
    <location>
        <begin position="7"/>
        <end position="159"/>
    </location>
</feature>
<dbReference type="GO" id="GO:0003677">
    <property type="term" value="F:DNA binding"/>
    <property type="evidence" value="ECO:0007669"/>
    <property type="project" value="UniProtKB-KW"/>
</dbReference>
<dbReference type="Proteomes" id="UP000639772">
    <property type="component" value="Chromosome 12"/>
</dbReference>